<keyword evidence="2 4" id="KW-0238">DNA-binding</keyword>
<dbReference type="Proteomes" id="UP001214131">
    <property type="component" value="Plasmid unnamed3"/>
</dbReference>
<reference evidence="7 8" key="1">
    <citation type="submission" date="2023-02" db="EMBL/GenBank/DDBJ databases">
        <title>Comparative genomics and fermentation flavor characterization of five lactic acid bacteria reveal flavor biosynthesis metabolic pathways in fermented muskmelon puree.</title>
        <authorList>
            <person name="Yuan L."/>
            <person name="Li M."/>
            <person name="Xu X."/>
            <person name="Lao F."/>
            <person name="Wu J."/>
        </authorList>
    </citation>
    <scope>NUCLEOTIDE SEQUENCE [LARGE SCALE GENOMIC DNA]</scope>
    <source>
        <strain evidence="7 8">Ca-4</strain>
        <plasmid evidence="7 8">unnamed3</plasmid>
    </source>
</reference>
<dbReference type="InterPro" id="IPR004107">
    <property type="entry name" value="Integrase_SAM-like_N"/>
</dbReference>
<dbReference type="RefSeq" id="WP_275000720.1">
    <property type="nucleotide sequence ID" value="NZ_CP118742.1"/>
</dbReference>
<dbReference type="Gene3D" id="1.10.443.10">
    <property type="entry name" value="Intergrase catalytic core"/>
    <property type="match status" value="1"/>
</dbReference>
<dbReference type="GO" id="GO:0003677">
    <property type="term" value="F:DNA binding"/>
    <property type="evidence" value="ECO:0007669"/>
    <property type="project" value="UniProtKB-UniRule"/>
</dbReference>
<protein>
    <submittedName>
        <fullName evidence="7">Tyrosine-type recombinase/integrase</fullName>
    </submittedName>
</protein>
<dbReference type="PROSITE" id="PS51900">
    <property type="entry name" value="CB"/>
    <property type="match status" value="1"/>
</dbReference>
<feature type="domain" description="Tyr recombinase" evidence="5">
    <location>
        <begin position="129"/>
        <end position="324"/>
    </location>
</feature>
<evidence type="ECO:0000259" key="6">
    <source>
        <dbReference type="PROSITE" id="PS51900"/>
    </source>
</evidence>
<keyword evidence="1" id="KW-0229">DNA integration</keyword>
<dbReference type="GO" id="GO:0006310">
    <property type="term" value="P:DNA recombination"/>
    <property type="evidence" value="ECO:0007669"/>
    <property type="project" value="UniProtKB-KW"/>
</dbReference>
<dbReference type="Pfam" id="PF02899">
    <property type="entry name" value="Phage_int_SAM_1"/>
    <property type="match status" value="1"/>
</dbReference>
<dbReference type="PANTHER" id="PTHR30349">
    <property type="entry name" value="PHAGE INTEGRASE-RELATED"/>
    <property type="match status" value="1"/>
</dbReference>
<evidence type="ECO:0000313" key="7">
    <source>
        <dbReference type="EMBL" id="WEA58272.1"/>
    </source>
</evidence>
<dbReference type="InterPro" id="IPR002104">
    <property type="entry name" value="Integrase_catalytic"/>
</dbReference>
<evidence type="ECO:0000256" key="3">
    <source>
        <dbReference type="ARBA" id="ARBA00023172"/>
    </source>
</evidence>
<dbReference type="InterPro" id="IPR013762">
    <property type="entry name" value="Integrase-like_cat_sf"/>
</dbReference>
<dbReference type="AlphaFoldDB" id="A0ABD7X9G0"/>
<dbReference type="InterPro" id="IPR044068">
    <property type="entry name" value="CB"/>
</dbReference>
<evidence type="ECO:0000256" key="4">
    <source>
        <dbReference type="PROSITE-ProRule" id="PRU01248"/>
    </source>
</evidence>
<feature type="domain" description="Core-binding (CB)" evidence="6">
    <location>
        <begin position="18"/>
        <end position="104"/>
    </location>
</feature>
<dbReference type="InterPro" id="IPR011010">
    <property type="entry name" value="DNA_brk_join_enz"/>
</dbReference>
<dbReference type="EMBL" id="CP118742">
    <property type="protein sequence ID" value="WEA58272.1"/>
    <property type="molecule type" value="Genomic_DNA"/>
</dbReference>
<dbReference type="PANTHER" id="PTHR30349:SF81">
    <property type="entry name" value="TYROSINE RECOMBINASE XERC"/>
    <property type="match status" value="1"/>
</dbReference>
<accession>A0ABD7X9G0</accession>
<keyword evidence="3" id="KW-0233">DNA recombination</keyword>
<dbReference type="CDD" id="cd00397">
    <property type="entry name" value="DNA_BRE_C"/>
    <property type="match status" value="1"/>
</dbReference>
<dbReference type="InterPro" id="IPR050090">
    <property type="entry name" value="Tyrosine_recombinase_XerCD"/>
</dbReference>
<dbReference type="GO" id="GO:0015074">
    <property type="term" value="P:DNA integration"/>
    <property type="evidence" value="ECO:0007669"/>
    <property type="project" value="UniProtKB-KW"/>
</dbReference>
<evidence type="ECO:0000259" key="5">
    <source>
        <dbReference type="PROSITE" id="PS51898"/>
    </source>
</evidence>
<organism evidence="7 8">
    <name type="scientific">Pediococcus pentosaceus</name>
    <dbReference type="NCBI Taxonomy" id="1255"/>
    <lineage>
        <taxon>Bacteria</taxon>
        <taxon>Bacillati</taxon>
        <taxon>Bacillota</taxon>
        <taxon>Bacilli</taxon>
        <taxon>Lactobacillales</taxon>
        <taxon>Lactobacillaceae</taxon>
        <taxon>Pediococcus</taxon>
    </lineage>
</organism>
<dbReference type="Gene3D" id="1.10.150.130">
    <property type="match status" value="1"/>
</dbReference>
<dbReference type="Pfam" id="PF00589">
    <property type="entry name" value="Phage_integrase"/>
    <property type="match status" value="1"/>
</dbReference>
<dbReference type="InterPro" id="IPR010998">
    <property type="entry name" value="Integrase_recombinase_N"/>
</dbReference>
<keyword evidence="7" id="KW-0614">Plasmid</keyword>
<dbReference type="SUPFAM" id="SSF56349">
    <property type="entry name" value="DNA breaking-rejoining enzymes"/>
    <property type="match status" value="1"/>
</dbReference>
<dbReference type="PROSITE" id="PS51898">
    <property type="entry name" value="TYR_RECOMBINASE"/>
    <property type="match status" value="1"/>
</dbReference>
<name>A0ABD7X9G0_PEDPE</name>
<gene>
    <name evidence="7" type="ORF">PWB86_09695</name>
</gene>
<evidence type="ECO:0000256" key="2">
    <source>
        <dbReference type="ARBA" id="ARBA00023125"/>
    </source>
</evidence>
<evidence type="ECO:0000313" key="8">
    <source>
        <dbReference type="Proteomes" id="UP001214131"/>
    </source>
</evidence>
<proteinExistence type="predicted"/>
<evidence type="ECO:0000256" key="1">
    <source>
        <dbReference type="ARBA" id="ARBA00022908"/>
    </source>
</evidence>
<geneLocation type="plasmid" evidence="7 8">
    <name>unnamed3</name>
</geneLocation>
<sequence length="332" mass="38742">MAKRIKLFKQASWDNVNPESKTLLDDYILELKSTGKSEKTIYQYVADIKGFLCWIEENQSNVYILDLKKRVFRRFFLVLMDNGTSSARINRLQSSIRNLLEFATQDEDEYEYDVNAMRAIKGLAKSSVRDIVFLSNEQVDILINYLMDHKQYEKALYVSLSYDSAGRRNEVSQVLKEGFIDSNQTNFVRGKRGKTFRLIYFNRTREIAKKYMEQRGEDDIPSLWVIGRGETLRPASYQTLYNWVMYFRKVLKAETGEDININPHSFRHSALENYGNGTHHVLEEMGKSELPLEVLKIIAHHTSIETTQGYLKNHDDDILEDTFGIKIKNEAE</sequence>